<dbReference type="Pfam" id="PF01839">
    <property type="entry name" value="FG-GAP"/>
    <property type="match status" value="1"/>
</dbReference>
<keyword evidence="1 4" id="KW-0732">Signal</keyword>
<comment type="caution">
    <text evidence="5">The sequence shown here is derived from an EMBL/GenBank/DDBJ whole genome shotgun (WGS) entry which is preliminary data.</text>
</comment>
<feature type="signal peptide" evidence="4">
    <location>
        <begin position="1"/>
        <end position="26"/>
    </location>
</feature>
<dbReference type="SUPFAM" id="SSF69318">
    <property type="entry name" value="Integrin alpha N-terminal domain"/>
    <property type="match status" value="1"/>
</dbReference>
<dbReference type="NCBIfam" id="NF033679">
    <property type="entry name" value="DNRLRE_dom"/>
    <property type="match status" value="1"/>
</dbReference>
<sequence>MARRMTATVRTCLAAGVAAIATVALLGIPGDSDGRTDTIAAGPLGASDEEVALRAARETGKPVRIDRLTSEHAEVFALPGGQLRADIAAGMQRFRRGGTWVSVDQRLRQGADGSVTAVAHPGDLRISGPQGSGEHDLAVVGLGPDRVTMRWAGALPTPEVDDGRATYVNARPGVDLVVESTRRGFRQLLIVKDRAAVSQVARIAFGFDGPGAATAKRGTDGSVVLSGAGGKESFRIPAPLMWDARRTPVGSPAVRQPVPTTLADRTLTLTPDMTWLQDPGTAFPVTIDPTLNPATTTFDTYVRESVNSDQNGEPDLQIGLLATTPPTLARSFLTWDTTVLAGKQITAATVSFFNFWSHTCTATPWEIWSTGTATYSTRFTSQPAWDQREATSTATHGSTDCADAWATVDGKSFFQRAATANKTRAGMGVRAADETVPAGFKQFRSREGGSASEDPKASVTYNAWPTVTARATVPATSCVTGTFRPLVNTLTPQLRATVSDADGSAMTVTFEWWTLAGTSAAGSASVSSVASGNTAQVTVPAGAFAEGNSYRWRVKASDGTAGSDVPTSFCEMTVYDTAPPVEGCVKGAAADFNGDGAEDVAIADPEATVEGKPAAGQIHIAYGGAAATQTVNESNAQLSAAVEAGDRFGFSISAYDANNDGCTDLAVGVPYEDMGSIVDAGMTHLLLGSPAGLARGPASVTYHQDAGSTPEAGEPYDYFGYSVAGARTPTG</sequence>
<accession>A0A2T0SAK0</accession>
<dbReference type="InterPro" id="IPR028994">
    <property type="entry name" value="Integrin_alpha_N"/>
</dbReference>
<evidence type="ECO:0000256" key="3">
    <source>
        <dbReference type="ARBA" id="ARBA00023180"/>
    </source>
</evidence>
<evidence type="ECO:0000256" key="2">
    <source>
        <dbReference type="ARBA" id="ARBA00022737"/>
    </source>
</evidence>
<dbReference type="EMBL" id="PVZG01000004">
    <property type="protein sequence ID" value="PRY30454.1"/>
    <property type="molecule type" value="Genomic_DNA"/>
</dbReference>
<dbReference type="Proteomes" id="UP000239209">
    <property type="component" value="Unassembled WGS sequence"/>
</dbReference>
<evidence type="ECO:0008006" key="7">
    <source>
        <dbReference type="Google" id="ProtNLM"/>
    </source>
</evidence>
<keyword evidence="3" id="KW-0325">Glycoprotein</keyword>
<evidence type="ECO:0000256" key="1">
    <source>
        <dbReference type="ARBA" id="ARBA00022729"/>
    </source>
</evidence>
<dbReference type="InterPro" id="IPR013517">
    <property type="entry name" value="FG-GAP"/>
</dbReference>
<evidence type="ECO:0000313" key="6">
    <source>
        <dbReference type="Proteomes" id="UP000239209"/>
    </source>
</evidence>
<keyword evidence="2" id="KW-0677">Repeat</keyword>
<feature type="chain" id="PRO_5039012519" description="FG-GAP repeat protein" evidence="4">
    <location>
        <begin position="27"/>
        <end position="731"/>
    </location>
</feature>
<protein>
    <recommendedName>
        <fullName evidence="7">FG-GAP repeat protein</fullName>
    </recommendedName>
</protein>
<gene>
    <name evidence="5" type="ORF">CLV70_1046</name>
</gene>
<evidence type="ECO:0000313" key="5">
    <source>
        <dbReference type="EMBL" id="PRY30454.1"/>
    </source>
</evidence>
<organism evidence="5 6">
    <name type="scientific">Pseudosporangium ferrugineum</name>
    <dbReference type="NCBI Taxonomy" id="439699"/>
    <lineage>
        <taxon>Bacteria</taxon>
        <taxon>Bacillati</taxon>
        <taxon>Actinomycetota</taxon>
        <taxon>Actinomycetes</taxon>
        <taxon>Micromonosporales</taxon>
        <taxon>Micromonosporaceae</taxon>
        <taxon>Pseudosporangium</taxon>
    </lineage>
</organism>
<name>A0A2T0SAK0_9ACTN</name>
<dbReference type="AlphaFoldDB" id="A0A2T0SAK0"/>
<dbReference type="Gene3D" id="2.130.10.130">
    <property type="entry name" value="Integrin alpha, N-terminal"/>
    <property type="match status" value="1"/>
</dbReference>
<evidence type="ECO:0000256" key="4">
    <source>
        <dbReference type="SAM" id="SignalP"/>
    </source>
</evidence>
<dbReference type="InterPro" id="IPR013519">
    <property type="entry name" value="Int_alpha_beta-p"/>
</dbReference>
<keyword evidence="6" id="KW-1185">Reference proteome</keyword>
<reference evidence="5 6" key="1">
    <citation type="submission" date="2018-03" db="EMBL/GenBank/DDBJ databases">
        <title>Genomic Encyclopedia of Archaeal and Bacterial Type Strains, Phase II (KMG-II): from individual species to whole genera.</title>
        <authorList>
            <person name="Goeker M."/>
        </authorList>
    </citation>
    <scope>NUCLEOTIDE SEQUENCE [LARGE SCALE GENOMIC DNA]</scope>
    <source>
        <strain evidence="5 6">DSM 45348</strain>
    </source>
</reference>
<proteinExistence type="predicted"/>
<dbReference type="PROSITE" id="PS51470">
    <property type="entry name" value="FG_GAP"/>
    <property type="match status" value="1"/>
</dbReference>